<dbReference type="InterPro" id="IPR024072">
    <property type="entry name" value="DHFR-like_dom_sf"/>
</dbReference>
<dbReference type="AlphaFoldDB" id="A0A3D9LDQ6"/>
<proteinExistence type="predicted"/>
<dbReference type="Proteomes" id="UP000256727">
    <property type="component" value="Unassembled WGS sequence"/>
</dbReference>
<dbReference type="InterPro" id="IPR050765">
    <property type="entry name" value="Riboflavin_Biosynth_HTPR"/>
</dbReference>
<dbReference type="GO" id="GO:0009231">
    <property type="term" value="P:riboflavin biosynthetic process"/>
    <property type="evidence" value="ECO:0007669"/>
    <property type="project" value="InterPro"/>
</dbReference>
<dbReference type="OrthoDB" id="7949219at2"/>
<organism evidence="2 3">
    <name type="scientific">Citricoccus muralis</name>
    <dbReference type="NCBI Taxonomy" id="169134"/>
    <lineage>
        <taxon>Bacteria</taxon>
        <taxon>Bacillati</taxon>
        <taxon>Actinomycetota</taxon>
        <taxon>Actinomycetes</taxon>
        <taxon>Micrococcales</taxon>
        <taxon>Micrococcaceae</taxon>
        <taxon>Citricoccus</taxon>
    </lineage>
</organism>
<evidence type="ECO:0000259" key="1">
    <source>
        <dbReference type="Pfam" id="PF01872"/>
    </source>
</evidence>
<keyword evidence="3" id="KW-1185">Reference proteome</keyword>
<feature type="domain" description="Bacterial bifunctional deaminase-reductase C-terminal" evidence="1">
    <location>
        <begin position="8"/>
        <end position="171"/>
    </location>
</feature>
<evidence type="ECO:0000313" key="3">
    <source>
        <dbReference type="Proteomes" id="UP000256727"/>
    </source>
</evidence>
<dbReference type="SUPFAM" id="SSF53597">
    <property type="entry name" value="Dihydrofolate reductase-like"/>
    <property type="match status" value="1"/>
</dbReference>
<dbReference type="PANTHER" id="PTHR38011:SF11">
    <property type="entry name" value="2,5-DIAMINO-6-RIBOSYLAMINO-4(3H)-PYRIMIDINONE 5'-PHOSPHATE REDUCTASE"/>
    <property type="match status" value="1"/>
</dbReference>
<reference evidence="2 3" key="1">
    <citation type="submission" date="2018-07" db="EMBL/GenBank/DDBJ databases">
        <title>Sequencing the genomes of 1000 actinobacteria strains.</title>
        <authorList>
            <person name="Klenk H.-P."/>
        </authorList>
    </citation>
    <scope>NUCLEOTIDE SEQUENCE [LARGE SCALE GENOMIC DNA]</scope>
    <source>
        <strain evidence="2 3">DSM 14442</strain>
    </source>
</reference>
<gene>
    <name evidence="2" type="ORF">C8E99_2334</name>
</gene>
<dbReference type="InterPro" id="IPR002734">
    <property type="entry name" value="RibDG_C"/>
</dbReference>
<dbReference type="Gene3D" id="3.40.430.10">
    <property type="entry name" value="Dihydrofolate Reductase, subunit A"/>
    <property type="match status" value="1"/>
</dbReference>
<dbReference type="Pfam" id="PF01872">
    <property type="entry name" value="RibD_C"/>
    <property type="match status" value="1"/>
</dbReference>
<sequence length="196" mass="21471">MGQLGYFSIGSLDGFIADPSGDFSWAEPDEEVHQYANDQLLGVDLHLYGRRTYELMTVWETDLSFAAANRLYAEFAERWVDADKIVYSSTLEEPVTRRTRLERTFDPEAVRALKDSTPGDLMIAGPTLAGQALRAGLVDVVDQVLLPIVIGGGLPMYPAGLRLDLELMDERRFAGGAVAVRHRVVGPAQATRSTAG</sequence>
<dbReference type="RefSeq" id="WP_115932419.1">
    <property type="nucleotide sequence ID" value="NZ_QREH01000001.1"/>
</dbReference>
<accession>A0A3D9LDQ6</accession>
<protein>
    <submittedName>
        <fullName evidence="2">Dihydrofolate reductase</fullName>
    </submittedName>
</protein>
<evidence type="ECO:0000313" key="2">
    <source>
        <dbReference type="EMBL" id="REE04498.1"/>
    </source>
</evidence>
<dbReference type="EMBL" id="QREH01000001">
    <property type="protein sequence ID" value="REE04498.1"/>
    <property type="molecule type" value="Genomic_DNA"/>
</dbReference>
<dbReference type="PANTHER" id="PTHR38011">
    <property type="entry name" value="DIHYDROFOLATE REDUCTASE FAMILY PROTEIN (AFU_ORTHOLOGUE AFUA_8G06820)"/>
    <property type="match status" value="1"/>
</dbReference>
<comment type="caution">
    <text evidence="2">The sequence shown here is derived from an EMBL/GenBank/DDBJ whole genome shotgun (WGS) entry which is preliminary data.</text>
</comment>
<dbReference type="GO" id="GO:0008703">
    <property type="term" value="F:5-amino-6-(5-phosphoribosylamino)uracil reductase activity"/>
    <property type="evidence" value="ECO:0007669"/>
    <property type="project" value="InterPro"/>
</dbReference>
<name>A0A3D9LDQ6_9MICC</name>